<evidence type="ECO:0000256" key="3">
    <source>
        <dbReference type="ARBA" id="ARBA00022723"/>
    </source>
</evidence>
<evidence type="ECO:0000313" key="9">
    <source>
        <dbReference type="Proteomes" id="UP001597124"/>
    </source>
</evidence>
<keyword evidence="1" id="KW-0813">Transport</keyword>
<keyword evidence="3 6" id="KW-0479">Metal-binding</keyword>
<dbReference type="PROSITE" id="PS51007">
    <property type="entry name" value="CYTC"/>
    <property type="match status" value="1"/>
</dbReference>
<name>A0ABW3C5X3_SPHXN</name>
<dbReference type="SUPFAM" id="SSF46626">
    <property type="entry name" value="Cytochrome c"/>
    <property type="match status" value="1"/>
</dbReference>
<dbReference type="Gene3D" id="1.10.760.10">
    <property type="entry name" value="Cytochrome c-like domain"/>
    <property type="match status" value="1"/>
</dbReference>
<keyword evidence="4" id="KW-0249">Electron transport</keyword>
<dbReference type="InterPro" id="IPR036909">
    <property type="entry name" value="Cyt_c-like_dom_sf"/>
</dbReference>
<evidence type="ECO:0000256" key="2">
    <source>
        <dbReference type="ARBA" id="ARBA00022617"/>
    </source>
</evidence>
<keyword evidence="5 6" id="KW-0408">Iron</keyword>
<dbReference type="Proteomes" id="UP001597124">
    <property type="component" value="Unassembled WGS sequence"/>
</dbReference>
<evidence type="ECO:0000256" key="5">
    <source>
        <dbReference type="ARBA" id="ARBA00023004"/>
    </source>
</evidence>
<feature type="domain" description="Cytochrome c" evidence="7">
    <location>
        <begin position="26"/>
        <end position="112"/>
    </location>
</feature>
<dbReference type="Pfam" id="PF00034">
    <property type="entry name" value="Cytochrom_C"/>
    <property type="match status" value="1"/>
</dbReference>
<sequence length="123" mass="13384">MHFLFPAILFAGAAAAGNPAEEGTLWTRDEARIVFNDLGCNGCHDIEETRIGPAFRDVAAVYEGADAVAVERLRLKIQRGGAGTWGQVPMVAYPRMSDEQARRIAIWILAQRESGASGDDRPK</sequence>
<proteinExistence type="predicted"/>
<dbReference type="InterPro" id="IPR002324">
    <property type="entry name" value="Cyt_c_ID"/>
</dbReference>
<evidence type="ECO:0000256" key="1">
    <source>
        <dbReference type="ARBA" id="ARBA00022448"/>
    </source>
</evidence>
<keyword evidence="2 6" id="KW-0349">Heme</keyword>
<accession>A0ABW3C5X3</accession>
<dbReference type="RefSeq" id="WP_381491794.1">
    <property type="nucleotide sequence ID" value="NZ_JBHTIK010000008.1"/>
</dbReference>
<evidence type="ECO:0000256" key="6">
    <source>
        <dbReference type="PROSITE-ProRule" id="PRU00433"/>
    </source>
</evidence>
<dbReference type="InterPro" id="IPR009056">
    <property type="entry name" value="Cyt_c-like_dom"/>
</dbReference>
<keyword evidence="9" id="KW-1185">Reference proteome</keyword>
<evidence type="ECO:0000259" key="7">
    <source>
        <dbReference type="PROSITE" id="PS51007"/>
    </source>
</evidence>
<dbReference type="PRINTS" id="PR00606">
    <property type="entry name" value="CYTCHROMECID"/>
</dbReference>
<evidence type="ECO:0000256" key="4">
    <source>
        <dbReference type="ARBA" id="ARBA00022982"/>
    </source>
</evidence>
<gene>
    <name evidence="8" type="ORF">ACFQ00_13585</name>
</gene>
<evidence type="ECO:0000313" key="8">
    <source>
        <dbReference type="EMBL" id="MFD0849363.1"/>
    </source>
</evidence>
<dbReference type="EMBL" id="JBHTIK010000008">
    <property type="protein sequence ID" value="MFD0849363.1"/>
    <property type="molecule type" value="Genomic_DNA"/>
</dbReference>
<reference evidence="9" key="1">
    <citation type="journal article" date="2019" name="Int. J. Syst. Evol. Microbiol.">
        <title>The Global Catalogue of Microorganisms (GCM) 10K type strain sequencing project: providing services to taxonomists for standard genome sequencing and annotation.</title>
        <authorList>
            <consortium name="The Broad Institute Genomics Platform"/>
            <consortium name="The Broad Institute Genome Sequencing Center for Infectious Disease"/>
            <person name="Wu L."/>
            <person name="Ma J."/>
        </authorList>
    </citation>
    <scope>NUCLEOTIDE SEQUENCE [LARGE SCALE GENOMIC DNA]</scope>
    <source>
        <strain evidence="9">CCUG 52537</strain>
    </source>
</reference>
<protein>
    <submittedName>
        <fullName evidence="8">C-type cytochrome</fullName>
    </submittedName>
</protein>
<organism evidence="8 9">
    <name type="scientific">Sphingosinicella xenopeptidilytica</name>
    <dbReference type="NCBI Taxonomy" id="364098"/>
    <lineage>
        <taxon>Bacteria</taxon>
        <taxon>Pseudomonadati</taxon>
        <taxon>Pseudomonadota</taxon>
        <taxon>Alphaproteobacteria</taxon>
        <taxon>Sphingomonadales</taxon>
        <taxon>Sphingosinicellaceae</taxon>
        <taxon>Sphingosinicella</taxon>
    </lineage>
</organism>
<comment type="caution">
    <text evidence="8">The sequence shown here is derived from an EMBL/GenBank/DDBJ whole genome shotgun (WGS) entry which is preliminary data.</text>
</comment>